<dbReference type="RefSeq" id="WP_146290613.1">
    <property type="nucleotide sequence ID" value="NZ_CP042304.1"/>
</dbReference>
<dbReference type="Pfam" id="PF04069">
    <property type="entry name" value="OpuAC"/>
    <property type="match status" value="1"/>
</dbReference>
<feature type="chain" id="PRO_5022771068" description="ABC-type glycine betaine transport system substrate-binding domain-containing protein" evidence="1">
    <location>
        <begin position="24"/>
        <end position="346"/>
    </location>
</feature>
<dbReference type="KEGG" id="dea:FPZ08_14205"/>
<keyword evidence="1" id="KW-0732">Signal</keyword>
<keyword evidence="4" id="KW-1185">Reference proteome</keyword>
<reference evidence="3 4" key="1">
    <citation type="submission" date="2019-07" db="EMBL/GenBank/DDBJ databases">
        <title>Full genome sequence of Devosia sp. Gsoil 520.</title>
        <authorList>
            <person name="Im W.-T."/>
        </authorList>
    </citation>
    <scope>NUCLEOTIDE SEQUENCE [LARGE SCALE GENOMIC DNA]</scope>
    <source>
        <strain evidence="3 4">Gsoil 520</strain>
    </source>
</reference>
<feature type="domain" description="ABC-type glycine betaine transport system substrate-binding" evidence="2">
    <location>
        <begin position="55"/>
        <end position="332"/>
    </location>
</feature>
<dbReference type="InterPro" id="IPR007210">
    <property type="entry name" value="ABC_Gly_betaine_transp_sub-bd"/>
</dbReference>
<dbReference type="GO" id="GO:0043190">
    <property type="term" value="C:ATP-binding cassette (ABC) transporter complex"/>
    <property type="evidence" value="ECO:0007669"/>
    <property type="project" value="InterPro"/>
</dbReference>
<dbReference type="EMBL" id="CP042304">
    <property type="protein sequence ID" value="QDZ11796.1"/>
    <property type="molecule type" value="Genomic_DNA"/>
</dbReference>
<evidence type="ECO:0000259" key="2">
    <source>
        <dbReference type="Pfam" id="PF04069"/>
    </source>
</evidence>
<sequence>MTARLLRAMLLLATLVAAGPAMAQITVLDQAQDAVPAPQAPVGEVAPPPPCGTQPLSIARMSWPSAELLAEIHARVLARAYGCDTRVTPGDLAATGSSMGSTGQPAVAPEMWVTRIADVWNAGIDAQMLRPAAPTYAETQFEGWFMPDYLASVHPELVGIDGLVAALPVLNGGVKVRFISCPADWACALINRNLIAALGLGGMVELVEPGNRFEMDTLIAEAVSRKEPILFYYWQPNAVLSQFNFVALDMGAYDEEAAKCLARLACPSPAPSAFPSETVVVALAEWVFTDIPAIAAYFQRSSLPLADMNGLLAQLNEPGATVEGVADRFVAEREDIWRRWVGSTAP</sequence>
<accession>A0A5B8LUS5</accession>
<evidence type="ECO:0000313" key="4">
    <source>
        <dbReference type="Proteomes" id="UP000315364"/>
    </source>
</evidence>
<protein>
    <recommendedName>
        <fullName evidence="2">ABC-type glycine betaine transport system substrate-binding domain-containing protein</fullName>
    </recommendedName>
</protein>
<proteinExistence type="predicted"/>
<dbReference type="AlphaFoldDB" id="A0A5B8LUS5"/>
<dbReference type="Proteomes" id="UP000315364">
    <property type="component" value="Chromosome"/>
</dbReference>
<evidence type="ECO:0000313" key="3">
    <source>
        <dbReference type="EMBL" id="QDZ11796.1"/>
    </source>
</evidence>
<gene>
    <name evidence="3" type="ORF">FPZ08_14205</name>
</gene>
<dbReference type="Gene3D" id="3.40.190.100">
    <property type="entry name" value="Glycine betaine-binding periplasmic protein, domain 2"/>
    <property type="match status" value="1"/>
</dbReference>
<dbReference type="OrthoDB" id="9786266at2"/>
<dbReference type="SUPFAM" id="SSF53850">
    <property type="entry name" value="Periplasmic binding protein-like II"/>
    <property type="match status" value="1"/>
</dbReference>
<dbReference type="GO" id="GO:0022857">
    <property type="term" value="F:transmembrane transporter activity"/>
    <property type="evidence" value="ECO:0007669"/>
    <property type="project" value="InterPro"/>
</dbReference>
<feature type="signal peptide" evidence="1">
    <location>
        <begin position="1"/>
        <end position="23"/>
    </location>
</feature>
<name>A0A5B8LUS5_9HYPH</name>
<evidence type="ECO:0000256" key="1">
    <source>
        <dbReference type="SAM" id="SignalP"/>
    </source>
</evidence>
<organism evidence="3 4">
    <name type="scientific">Devosia ginsengisoli</name>
    <dbReference type="NCBI Taxonomy" id="400770"/>
    <lineage>
        <taxon>Bacteria</taxon>
        <taxon>Pseudomonadati</taxon>
        <taxon>Pseudomonadota</taxon>
        <taxon>Alphaproteobacteria</taxon>
        <taxon>Hyphomicrobiales</taxon>
        <taxon>Devosiaceae</taxon>
        <taxon>Devosia</taxon>
    </lineage>
</organism>